<dbReference type="InterPro" id="IPR029071">
    <property type="entry name" value="Ubiquitin-like_domsf"/>
</dbReference>
<reference evidence="3 4" key="1">
    <citation type="submission" date="2022-07" db="EMBL/GenBank/DDBJ databases">
        <title>Genome-wide signatures of adaptation to extreme environments.</title>
        <authorList>
            <person name="Cho C.H."/>
            <person name="Yoon H.S."/>
        </authorList>
    </citation>
    <scope>NUCLEOTIDE SEQUENCE [LARGE SCALE GENOMIC DNA]</scope>
    <source>
        <strain evidence="3 4">108.79 E11</strain>
    </source>
</reference>
<evidence type="ECO:0000313" key="3">
    <source>
        <dbReference type="EMBL" id="KAK4528599.1"/>
    </source>
</evidence>
<organism evidence="3 4">
    <name type="scientific">Galdieria yellowstonensis</name>
    <dbReference type="NCBI Taxonomy" id="3028027"/>
    <lineage>
        <taxon>Eukaryota</taxon>
        <taxon>Rhodophyta</taxon>
        <taxon>Bangiophyceae</taxon>
        <taxon>Galdieriales</taxon>
        <taxon>Galdieriaceae</taxon>
        <taxon>Galdieria</taxon>
    </lineage>
</organism>
<dbReference type="AlphaFoldDB" id="A0AAV9IMZ2"/>
<dbReference type="Pfam" id="PF08325">
    <property type="entry name" value="WLM"/>
    <property type="match status" value="1"/>
</dbReference>
<feature type="region of interest" description="Disordered" evidence="1">
    <location>
        <begin position="88"/>
        <end position="110"/>
    </location>
</feature>
<dbReference type="GO" id="GO:0070628">
    <property type="term" value="F:proteasome binding"/>
    <property type="evidence" value="ECO:0007669"/>
    <property type="project" value="TreeGrafter"/>
</dbReference>
<proteinExistence type="predicted"/>
<feature type="region of interest" description="Disordered" evidence="1">
    <location>
        <begin position="250"/>
        <end position="308"/>
    </location>
</feature>
<dbReference type="SUPFAM" id="SSF54236">
    <property type="entry name" value="Ubiquitin-like"/>
    <property type="match status" value="1"/>
</dbReference>
<protein>
    <recommendedName>
        <fullName evidence="2">WLM domain-containing protein</fullName>
    </recommendedName>
</protein>
<keyword evidence="4" id="KW-1185">Reference proteome</keyword>
<dbReference type="PANTHER" id="PTHR47795">
    <property type="entry name" value="UBIQUITIN AND WLM DOMAIN-CONTAINING METALLOPROTEASE SPCC1442.07C"/>
    <property type="match status" value="1"/>
</dbReference>
<dbReference type="CDD" id="cd17039">
    <property type="entry name" value="Ubl_ubiquitin_like"/>
    <property type="match status" value="1"/>
</dbReference>
<feature type="domain" description="WLM" evidence="2">
    <location>
        <begin position="110"/>
        <end position="298"/>
    </location>
</feature>
<accession>A0AAV9IMZ2</accession>
<dbReference type="EMBL" id="JANCYU010000066">
    <property type="protein sequence ID" value="KAK4528599.1"/>
    <property type="molecule type" value="Genomic_DNA"/>
</dbReference>
<name>A0AAV9IMZ2_9RHOD</name>
<dbReference type="PROSITE" id="PS51397">
    <property type="entry name" value="WLM"/>
    <property type="match status" value="1"/>
</dbReference>
<evidence type="ECO:0000313" key="4">
    <source>
        <dbReference type="Proteomes" id="UP001300502"/>
    </source>
</evidence>
<dbReference type="InterPro" id="IPR013536">
    <property type="entry name" value="WLM_dom"/>
</dbReference>
<gene>
    <name evidence="3" type="ORF">GAYE_SCF61G6544</name>
</gene>
<dbReference type="Gene3D" id="3.30.2010.10">
    <property type="entry name" value="Metalloproteases ('zincins'), catalytic domain"/>
    <property type="match status" value="1"/>
</dbReference>
<evidence type="ECO:0000256" key="1">
    <source>
        <dbReference type="SAM" id="MobiDB-lite"/>
    </source>
</evidence>
<comment type="caution">
    <text evidence="3">The sequence shown here is derived from an EMBL/GenBank/DDBJ whole genome shotgun (WGS) entry which is preliminary data.</text>
</comment>
<dbReference type="PANTHER" id="PTHR47795:SF1">
    <property type="entry name" value="DNA-DEPENDENT METALLOPROTEASE WSS1 HOMOLOG 2"/>
    <property type="match status" value="1"/>
</dbReference>
<sequence>MTTTCVVASWRSTKRRLEIPTTTYRVVDLKRKIQEEFDIQAPVTLLYAGRKLLDDQQPVAGLDAEKKELHILVLATCPEKIQQIQQSKSDPLMRPLEGRTSHGGRVGPWRKRSEQPRLHWSCVALQGFPDRHKAQEILERLVTERGVVAVVQKYNLSVARLTEMYPHGKVGIDPVCVLGLNKGDEIELRLRTDDLQGFRSYDKILQVLFHELAHCRYKEHDRAFYDFMNRLEKEAYEADWTKQGGRRIMEQAPSNNSESMMEDRRVASSSRDGIVLGGKQSNESPREAAIRAALLRHHKKQESQEEKK</sequence>
<evidence type="ECO:0000259" key="2">
    <source>
        <dbReference type="PROSITE" id="PS51397"/>
    </source>
</evidence>
<dbReference type="Proteomes" id="UP001300502">
    <property type="component" value="Unassembled WGS sequence"/>
</dbReference>